<proteinExistence type="predicted"/>
<dbReference type="PIRSF" id="PIRSF009160">
    <property type="entry name" value="UCP009160"/>
    <property type="match status" value="1"/>
</dbReference>
<dbReference type="Proteomes" id="UP001060919">
    <property type="component" value="Chromosome"/>
</dbReference>
<dbReference type="Pfam" id="PF12811">
    <property type="entry name" value="BaxI_1"/>
    <property type="match status" value="1"/>
</dbReference>
<evidence type="ECO:0000313" key="2">
    <source>
        <dbReference type="EMBL" id="BDS11178.1"/>
    </source>
</evidence>
<gene>
    <name evidence="2" type="ORF">AsAng_0018890</name>
</gene>
<dbReference type="PANTHER" id="PTHR41282">
    <property type="entry name" value="CONSERVED TRANSMEMBRANE PROTEIN-RELATED"/>
    <property type="match status" value="1"/>
</dbReference>
<feature type="transmembrane region" description="Helical" evidence="1">
    <location>
        <begin position="117"/>
        <end position="138"/>
    </location>
</feature>
<evidence type="ECO:0000256" key="1">
    <source>
        <dbReference type="SAM" id="Phobius"/>
    </source>
</evidence>
<dbReference type="PANTHER" id="PTHR41282:SF1">
    <property type="entry name" value="CONSERVED TRANSMEMBRANE PROTEIN-RELATED"/>
    <property type="match status" value="1"/>
</dbReference>
<feature type="transmembrane region" description="Helical" evidence="1">
    <location>
        <begin position="224"/>
        <end position="248"/>
    </location>
</feature>
<dbReference type="EMBL" id="AP026867">
    <property type="protein sequence ID" value="BDS11178.1"/>
    <property type="molecule type" value="Genomic_DNA"/>
</dbReference>
<feature type="transmembrane region" description="Helical" evidence="1">
    <location>
        <begin position="185"/>
        <end position="204"/>
    </location>
</feature>
<name>A0A915YDS2_9BACT</name>
<keyword evidence="1" id="KW-0812">Transmembrane</keyword>
<dbReference type="RefSeq" id="WP_264792381.1">
    <property type="nucleotide sequence ID" value="NZ_AP026867.1"/>
</dbReference>
<feature type="transmembrane region" description="Helical" evidence="1">
    <location>
        <begin position="159"/>
        <end position="179"/>
    </location>
</feature>
<accession>A0A915YDS2</accession>
<protein>
    <submittedName>
        <fullName evidence="2">Bax inhibitor-1/YccA family protein</fullName>
    </submittedName>
</protein>
<evidence type="ECO:0000313" key="3">
    <source>
        <dbReference type="Proteomes" id="UP001060919"/>
    </source>
</evidence>
<keyword evidence="1" id="KW-1133">Transmembrane helix</keyword>
<keyword evidence="1" id="KW-0472">Membrane</keyword>
<dbReference type="InterPro" id="IPR010539">
    <property type="entry name" value="BaxI_1-like"/>
</dbReference>
<dbReference type="AlphaFoldDB" id="A0A915YDS2"/>
<organism evidence="2 3">
    <name type="scientific">Aureispira anguillae</name>
    <dbReference type="NCBI Taxonomy" id="2864201"/>
    <lineage>
        <taxon>Bacteria</taxon>
        <taxon>Pseudomonadati</taxon>
        <taxon>Bacteroidota</taxon>
        <taxon>Saprospiria</taxon>
        <taxon>Saprospirales</taxon>
        <taxon>Saprospiraceae</taxon>
        <taxon>Aureispira</taxon>
    </lineage>
</organism>
<feature type="transmembrane region" description="Helical" evidence="1">
    <location>
        <begin position="44"/>
        <end position="61"/>
    </location>
</feature>
<keyword evidence="3" id="KW-1185">Reference proteome</keyword>
<reference evidence="2" key="1">
    <citation type="submission" date="2022-09" db="EMBL/GenBank/DDBJ databases">
        <title>Aureispira anguillicida sp. nov., isolated from Leptocephalus of Japanese eel Anguilla japonica.</title>
        <authorList>
            <person name="Yuasa K."/>
            <person name="Mekata T."/>
            <person name="Ikunari K."/>
        </authorList>
    </citation>
    <scope>NUCLEOTIDE SEQUENCE</scope>
    <source>
        <strain evidence="2">EL160426</strain>
    </source>
</reference>
<dbReference type="KEGG" id="aup:AsAng_0018890"/>
<sequence length="252" mass="26831">MSNNRFMSSSNPLIGDKQFAKSASLGISKESGVMTVQGAVNKSFILTGILLVSAIVVGYVLPFSMPLFYGSMFIGLGLSIASFMKPTWAPITAPLYAVVEGVFVGSVSYLFAGALGAGIVMNALLLTILCLASMLIAYKTGLIKATKKFRSIITTATGAIMMIYLLSMVLNMFGIQIPYLHEGGMIGIGISVFIIGIASLNLILDFDNIEKGAQAGAPKYMEWVCSLGLLITLVWIYLEILRLLAIVASSSD</sequence>